<evidence type="ECO:0000313" key="6">
    <source>
        <dbReference type="Proteomes" id="UP000316012"/>
    </source>
</evidence>
<sequence>MTLGWNILGILAWLILVLYLIFIVQNIRKRHLMMIVKDRKRFEWKTTLLDILEVLVLLCGAIYMFSITLFYNPDLENKQVLSSKIEYQPLILTAGNKRSYYVTARSDNKKAPVQTYTFYSNGNRVTVKSNYATISDGKNPMSVQAAAIPYSAKQLVQADGRYQSAYVATYTATYKKNWYNGLRMHAGKTAARYYLIRVPDRTFVRELK</sequence>
<dbReference type="InterPro" id="IPR049731">
    <property type="entry name" value="LVIS_2131-like"/>
</dbReference>
<feature type="transmembrane region" description="Helical" evidence="1">
    <location>
        <begin position="48"/>
        <end position="71"/>
    </location>
</feature>
<reference evidence="2 5" key="1">
    <citation type="submission" date="2017-05" db="EMBL/GenBank/DDBJ databases">
        <authorList>
            <person name="Oh N.-S."/>
        </authorList>
    </citation>
    <scope>NUCLEOTIDE SEQUENCE [LARGE SCALE GENOMIC DNA]</scope>
    <source>
        <strain evidence="2 5">4M13</strain>
    </source>
</reference>
<evidence type="ECO:0000313" key="2">
    <source>
        <dbReference type="EMBL" id="ART98465.1"/>
    </source>
</evidence>
<accession>A0A133P6Z1</accession>
<reference evidence="3" key="3">
    <citation type="submission" date="2021-03" db="EMBL/GenBank/DDBJ databases">
        <title>Whole genome sequence of Lactobacillus gasseri HL75.</title>
        <authorList>
            <person name="Kim J.-M."/>
            <person name="Chung S.H."/>
            <person name="Kim J.-S."/>
        </authorList>
    </citation>
    <scope>NUCLEOTIDE SEQUENCE</scope>
    <source>
        <strain evidence="3">HL75</strain>
    </source>
</reference>
<organism evidence="2 5">
    <name type="scientific">Lactobacillus gasseri</name>
    <dbReference type="NCBI Taxonomy" id="1596"/>
    <lineage>
        <taxon>Bacteria</taxon>
        <taxon>Bacillati</taxon>
        <taxon>Bacillota</taxon>
        <taxon>Bacilli</taxon>
        <taxon>Lactobacillales</taxon>
        <taxon>Lactobacillaceae</taxon>
        <taxon>Lactobacillus</taxon>
    </lineage>
</organism>
<dbReference type="Proteomes" id="UP000663932">
    <property type="component" value="Chromosome"/>
</dbReference>
<dbReference type="Proteomes" id="UP000316012">
    <property type="component" value="Unassembled WGS sequence"/>
</dbReference>
<dbReference type="OrthoDB" id="2311501at2"/>
<dbReference type="EMBL" id="SRMD01000072">
    <property type="protein sequence ID" value="TQW15504.1"/>
    <property type="molecule type" value="Genomic_DNA"/>
</dbReference>
<proteinExistence type="predicted"/>
<keyword evidence="6" id="KW-1185">Reference proteome</keyword>
<gene>
    <name evidence="2" type="ORF">CCE30_05795</name>
    <name evidence="4" type="ORF">FIPPAONL_00805</name>
    <name evidence="3" type="ORF">J3E67_001708</name>
</gene>
<dbReference type="eggNOG" id="ENOG50300NC">
    <property type="taxonomic scope" value="Bacteria"/>
</dbReference>
<feature type="transmembrane region" description="Helical" evidence="1">
    <location>
        <begin position="6"/>
        <end position="27"/>
    </location>
</feature>
<dbReference type="Proteomes" id="UP000195798">
    <property type="component" value="Chromosome"/>
</dbReference>
<protein>
    <submittedName>
        <fullName evidence="2">Uncharacterized protein</fullName>
    </submittedName>
</protein>
<keyword evidence="1" id="KW-1133">Transmembrane helix</keyword>
<dbReference type="EMBL" id="CP021427">
    <property type="protein sequence ID" value="ART98465.1"/>
    <property type="molecule type" value="Genomic_DNA"/>
</dbReference>
<name>A0A133P6Z1_LACGS</name>
<evidence type="ECO:0000313" key="5">
    <source>
        <dbReference type="Proteomes" id="UP000195798"/>
    </source>
</evidence>
<dbReference type="RefSeq" id="WP_003651272.1">
    <property type="nucleotide sequence ID" value="NZ_CABHMU010000033.1"/>
</dbReference>
<dbReference type="EMBL" id="CP071801">
    <property type="protein sequence ID" value="QTD67255.1"/>
    <property type="molecule type" value="Genomic_DNA"/>
</dbReference>
<reference evidence="4 6" key="2">
    <citation type="submission" date="2019-04" db="EMBL/GenBank/DDBJ databases">
        <title>Lactobacillus gasseri 7171 assembly.</title>
        <authorList>
            <person name="Joris B.R."/>
            <person name="Giguere D."/>
        </authorList>
    </citation>
    <scope>NUCLEOTIDE SEQUENCE [LARGE SCALE GENOMIC DNA]</scope>
    <source>
        <strain evidence="4 6">7171</strain>
    </source>
</reference>
<dbReference type="AlphaFoldDB" id="A0A133P6Z1"/>
<dbReference type="STRING" id="324831.LGAS_1703"/>
<keyword evidence="1" id="KW-0472">Membrane</keyword>
<keyword evidence="1" id="KW-0812">Transmembrane</keyword>
<dbReference type="GeneID" id="48925690"/>
<evidence type="ECO:0000256" key="1">
    <source>
        <dbReference type="SAM" id="Phobius"/>
    </source>
</evidence>
<dbReference type="NCBIfam" id="NF040508">
    <property type="entry name" value="LVIS_2131_fam"/>
    <property type="match status" value="1"/>
</dbReference>
<evidence type="ECO:0000313" key="3">
    <source>
        <dbReference type="EMBL" id="QTD67255.1"/>
    </source>
</evidence>
<evidence type="ECO:0000313" key="4">
    <source>
        <dbReference type="EMBL" id="TQW15504.1"/>
    </source>
</evidence>